<evidence type="ECO:0000256" key="6">
    <source>
        <dbReference type="SAM" id="Phobius"/>
    </source>
</evidence>
<dbReference type="GO" id="GO:0015137">
    <property type="term" value="F:citrate transmembrane transporter activity"/>
    <property type="evidence" value="ECO:0007669"/>
    <property type="project" value="TreeGrafter"/>
</dbReference>
<dbReference type="PANTHER" id="PTHR10283">
    <property type="entry name" value="SOLUTE CARRIER FAMILY 13 MEMBER"/>
    <property type="match status" value="1"/>
</dbReference>
<sequence>MYRLNIWYLHIFVKLILFEKKLEKKQAQCAYVVAIMGLYWVFEVLPLAITALIPMVAFPFFEIMKSDDVAQAYLPDTSFLFIGGLMVAVAVEKSELHTRIALFVLKTVGSQPRCMWISNTATAALMVPIVQSVIMELVANHSNPPINPYEN</sequence>
<dbReference type="Proteomes" id="UP000095283">
    <property type="component" value="Unplaced"/>
</dbReference>
<dbReference type="Pfam" id="PF00939">
    <property type="entry name" value="Na_sulph_symp"/>
    <property type="match status" value="1"/>
</dbReference>
<comment type="similarity">
    <text evidence="2">Belongs to the SLC13A/DASS transporter (TC 2.A.47) family. NADC subfamily.</text>
</comment>
<keyword evidence="4 6" id="KW-1133">Transmembrane helix</keyword>
<dbReference type="WBParaSite" id="Hba_09327">
    <property type="protein sequence ID" value="Hba_09327"/>
    <property type="gene ID" value="Hba_09327"/>
</dbReference>
<organism evidence="7 8">
    <name type="scientific">Heterorhabditis bacteriophora</name>
    <name type="common">Entomopathogenic nematode worm</name>
    <dbReference type="NCBI Taxonomy" id="37862"/>
    <lineage>
        <taxon>Eukaryota</taxon>
        <taxon>Metazoa</taxon>
        <taxon>Ecdysozoa</taxon>
        <taxon>Nematoda</taxon>
        <taxon>Chromadorea</taxon>
        <taxon>Rhabditida</taxon>
        <taxon>Rhabditina</taxon>
        <taxon>Rhabditomorpha</taxon>
        <taxon>Strongyloidea</taxon>
        <taxon>Heterorhabditidae</taxon>
        <taxon>Heterorhabditis</taxon>
    </lineage>
</organism>
<evidence type="ECO:0000256" key="4">
    <source>
        <dbReference type="ARBA" id="ARBA00022989"/>
    </source>
</evidence>
<protein>
    <submittedName>
        <fullName evidence="8">CitMHS domain-containing protein</fullName>
    </submittedName>
</protein>
<evidence type="ECO:0000313" key="7">
    <source>
        <dbReference type="Proteomes" id="UP000095283"/>
    </source>
</evidence>
<evidence type="ECO:0000313" key="8">
    <source>
        <dbReference type="WBParaSite" id="Hba_09327"/>
    </source>
</evidence>
<evidence type="ECO:0000256" key="3">
    <source>
        <dbReference type="ARBA" id="ARBA00022692"/>
    </source>
</evidence>
<keyword evidence="5 6" id="KW-0472">Membrane</keyword>
<keyword evidence="7" id="KW-1185">Reference proteome</keyword>
<evidence type="ECO:0000256" key="2">
    <source>
        <dbReference type="ARBA" id="ARBA00006772"/>
    </source>
</evidence>
<dbReference type="GO" id="GO:0015141">
    <property type="term" value="F:succinate transmembrane transporter activity"/>
    <property type="evidence" value="ECO:0007669"/>
    <property type="project" value="TreeGrafter"/>
</dbReference>
<dbReference type="InterPro" id="IPR001898">
    <property type="entry name" value="SLC13A/DASS"/>
</dbReference>
<dbReference type="GO" id="GO:0005886">
    <property type="term" value="C:plasma membrane"/>
    <property type="evidence" value="ECO:0007669"/>
    <property type="project" value="TreeGrafter"/>
</dbReference>
<reference evidence="8" key="1">
    <citation type="submission" date="2016-11" db="UniProtKB">
        <authorList>
            <consortium name="WormBaseParasite"/>
        </authorList>
    </citation>
    <scope>IDENTIFICATION</scope>
</reference>
<accession>A0A1I7WW19</accession>
<proteinExistence type="inferred from homology"/>
<comment type="subcellular location">
    <subcellularLocation>
        <location evidence="1">Membrane</location>
        <topology evidence="1">Multi-pass membrane protein</topology>
    </subcellularLocation>
</comment>
<feature type="transmembrane region" description="Helical" evidence="6">
    <location>
        <begin position="73"/>
        <end position="91"/>
    </location>
</feature>
<feature type="transmembrane region" description="Helical" evidence="6">
    <location>
        <begin position="29"/>
        <end position="53"/>
    </location>
</feature>
<dbReference type="AlphaFoldDB" id="A0A1I7WW19"/>
<name>A0A1I7WW19_HETBA</name>
<dbReference type="PANTHER" id="PTHR10283:SF82">
    <property type="entry name" value="SOLUTE CARRIER FAMILY 13 MEMBER 2"/>
    <property type="match status" value="1"/>
</dbReference>
<evidence type="ECO:0000256" key="5">
    <source>
        <dbReference type="ARBA" id="ARBA00023136"/>
    </source>
</evidence>
<evidence type="ECO:0000256" key="1">
    <source>
        <dbReference type="ARBA" id="ARBA00004141"/>
    </source>
</evidence>
<keyword evidence="3 6" id="KW-0812">Transmembrane</keyword>